<dbReference type="RefSeq" id="WP_340234941.1">
    <property type="nucleotide sequence ID" value="NZ_JBBEWC010000003.1"/>
</dbReference>
<feature type="chain" id="PRO_5045498028" description="PorT family protein" evidence="1">
    <location>
        <begin position="21"/>
        <end position="412"/>
    </location>
</feature>
<feature type="signal peptide" evidence="1">
    <location>
        <begin position="1"/>
        <end position="20"/>
    </location>
</feature>
<evidence type="ECO:0000313" key="2">
    <source>
        <dbReference type="EMBL" id="MFD2521021.1"/>
    </source>
</evidence>
<comment type="caution">
    <text evidence="2">The sequence shown here is derived from an EMBL/GenBank/DDBJ whole genome shotgun (WGS) entry which is preliminary data.</text>
</comment>
<evidence type="ECO:0000256" key="1">
    <source>
        <dbReference type="SAM" id="SignalP"/>
    </source>
</evidence>
<gene>
    <name evidence="2" type="ORF">ACFSR2_09015</name>
</gene>
<name>A0ABW5J4S0_9BACT</name>
<dbReference type="Proteomes" id="UP001597510">
    <property type="component" value="Unassembled WGS sequence"/>
</dbReference>
<reference evidence="3" key="1">
    <citation type="journal article" date="2019" name="Int. J. Syst. Evol. Microbiol.">
        <title>The Global Catalogue of Microorganisms (GCM) 10K type strain sequencing project: providing services to taxonomists for standard genome sequencing and annotation.</title>
        <authorList>
            <consortium name="The Broad Institute Genomics Platform"/>
            <consortium name="The Broad Institute Genome Sequencing Center for Infectious Disease"/>
            <person name="Wu L."/>
            <person name="Ma J."/>
        </authorList>
    </citation>
    <scope>NUCLEOTIDE SEQUENCE [LARGE SCALE GENOMIC DNA]</scope>
    <source>
        <strain evidence="3">KCTC 52344</strain>
    </source>
</reference>
<proteinExistence type="predicted"/>
<keyword evidence="3" id="KW-1185">Reference proteome</keyword>
<protein>
    <recommendedName>
        <fullName evidence="4">PorT family protein</fullName>
    </recommendedName>
</protein>
<organism evidence="2 3">
    <name type="scientific">Emticicia soli</name>
    <dbReference type="NCBI Taxonomy" id="2027878"/>
    <lineage>
        <taxon>Bacteria</taxon>
        <taxon>Pseudomonadati</taxon>
        <taxon>Bacteroidota</taxon>
        <taxon>Cytophagia</taxon>
        <taxon>Cytophagales</taxon>
        <taxon>Leadbetterellaceae</taxon>
        <taxon>Emticicia</taxon>
    </lineage>
</organism>
<evidence type="ECO:0000313" key="3">
    <source>
        <dbReference type="Proteomes" id="UP001597510"/>
    </source>
</evidence>
<dbReference type="EMBL" id="JBHULC010000008">
    <property type="protein sequence ID" value="MFD2521021.1"/>
    <property type="molecule type" value="Genomic_DNA"/>
</dbReference>
<accession>A0ABW5J4S0</accession>
<keyword evidence="1" id="KW-0732">Signal</keyword>
<sequence>MKNKQTATLLFIFIANFCLAQRNFIKGKLITADKDTLSGYIDYKEWVKSPLEIYFKREMSQPSFVYSSTELSGFIIDFNQETYTSLSFSIEKLPRNGSKTVFQSLGAYFNRGKRFIQKNAFVRVLSAGKAMLYHFVDKDSEEHFLLKHGNILEPLVYHIIETGSQTAKIKQYQLQLSETLSDACKKLPFQNTDYYARDMKKLIDSYNDCFKIIVKPEYAHTNKGKWEYGVLAGAGYSRIKHIVSTSVPPNYIYVRGNGNITPAGGIFLNYVFARSRGKFAILNELHTYALKSTAADIESRFRYDIRYIGLQNLFRYTFYLGKPSIYALAGIANAIIVSDRSMIENVDGGTSELISAFDRKSEQGIIAGLGLRNDRLMLEGRACVGNGFSADILSIAPTSRYELLVKWNFGAK</sequence>
<evidence type="ECO:0008006" key="4">
    <source>
        <dbReference type="Google" id="ProtNLM"/>
    </source>
</evidence>